<dbReference type="AlphaFoldDB" id="D6X3J9"/>
<feature type="domain" description="Anoctamin dimerisation" evidence="1">
    <location>
        <begin position="103"/>
        <end position="177"/>
    </location>
</feature>
<dbReference type="InterPro" id="IPR032394">
    <property type="entry name" value="Anoct_dimer"/>
</dbReference>
<accession>D6X3J9</accession>
<evidence type="ECO:0000259" key="1">
    <source>
        <dbReference type="Pfam" id="PF16178"/>
    </source>
</evidence>
<dbReference type="Proteomes" id="UP000007266">
    <property type="component" value="Linkage group 10"/>
</dbReference>
<reference evidence="2 3" key="1">
    <citation type="journal article" date="2008" name="Nature">
        <title>The genome of the model beetle and pest Tribolium castaneum.</title>
        <authorList>
            <consortium name="Tribolium Genome Sequencing Consortium"/>
            <person name="Richards S."/>
            <person name="Gibbs R.A."/>
            <person name="Weinstock G.M."/>
            <person name="Brown S.J."/>
            <person name="Denell R."/>
            <person name="Beeman R.W."/>
            <person name="Gibbs R."/>
            <person name="Beeman R.W."/>
            <person name="Brown S.J."/>
            <person name="Bucher G."/>
            <person name="Friedrich M."/>
            <person name="Grimmelikhuijzen C.J."/>
            <person name="Klingler M."/>
            <person name="Lorenzen M."/>
            <person name="Richards S."/>
            <person name="Roth S."/>
            <person name="Schroder R."/>
            <person name="Tautz D."/>
            <person name="Zdobnov E.M."/>
            <person name="Muzny D."/>
            <person name="Gibbs R.A."/>
            <person name="Weinstock G.M."/>
            <person name="Attaway T."/>
            <person name="Bell S."/>
            <person name="Buhay C.J."/>
            <person name="Chandrabose M.N."/>
            <person name="Chavez D."/>
            <person name="Clerk-Blankenburg K.P."/>
            <person name="Cree A."/>
            <person name="Dao M."/>
            <person name="Davis C."/>
            <person name="Chacko J."/>
            <person name="Dinh H."/>
            <person name="Dugan-Rocha S."/>
            <person name="Fowler G."/>
            <person name="Garner T.T."/>
            <person name="Garnes J."/>
            <person name="Gnirke A."/>
            <person name="Hawes A."/>
            <person name="Hernandez J."/>
            <person name="Hines S."/>
            <person name="Holder M."/>
            <person name="Hume J."/>
            <person name="Jhangiani S.N."/>
            <person name="Joshi V."/>
            <person name="Khan Z.M."/>
            <person name="Jackson L."/>
            <person name="Kovar C."/>
            <person name="Kowis A."/>
            <person name="Lee S."/>
            <person name="Lewis L.R."/>
            <person name="Margolis J."/>
            <person name="Morgan M."/>
            <person name="Nazareth L.V."/>
            <person name="Nguyen N."/>
            <person name="Okwuonu G."/>
            <person name="Parker D."/>
            <person name="Richards S."/>
            <person name="Ruiz S.J."/>
            <person name="Santibanez J."/>
            <person name="Savard J."/>
            <person name="Scherer S.E."/>
            <person name="Schneider B."/>
            <person name="Sodergren E."/>
            <person name="Tautz D."/>
            <person name="Vattahil S."/>
            <person name="Villasana D."/>
            <person name="White C.S."/>
            <person name="Wright R."/>
            <person name="Park Y."/>
            <person name="Beeman R.W."/>
            <person name="Lord J."/>
            <person name="Oppert B."/>
            <person name="Lorenzen M."/>
            <person name="Brown S."/>
            <person name="Wang L."/>
            <person name="Savard J."/>
            <person name="Tautz D."/>
            <person name="Richards S."/>
            <person name="Weinstock G."/>
            <person name="Gibbs R.A."/>
            <person name="Liu Y."/>
            <person name="Worley K."/>
            <person name="Weinstock G."/>
            <person name="Elsik C.G."/>
            <person name="Reese J.T."/>
            <person name="Elhaik E."/>
            <person name="Landan G."/>
            <person name="Graur D."/>
            <person name="Arensburger P."/>
            <person name="Atkinson P."/>
            <person name="Beeman R.W."/>
            <person name="Beidler J."/>
            <person name="Brown S.J."/>
            <person name="Demuth J.P."/>
            <person name="Drury D.W."/>
            <person name="Du Y.Z."/>
            <person name="Fujiwara H."/>
            <person name="Lorenzen M."/>
            <person name="Maselli V."/>
            <person name="Osanai M."/>
            <person name="Park Y."/>
            <person name="Robertson H.M."/>
            <person name="Tu Z."/>
            <person name="Wang J.J."/>
            <person name="Wang S."/>
            <person name="Richards S."/>
            <person name="Song H."/>
            <person name="Zhang L."/>
            <person name="Sodergren E."/>
            <person name="Werner D."/>
            <person name="Stanke M."/>
            <person name="Morgenstern B."/>
            <person name="Solovyev V."/>
            <person name="Kosarev P."/>
            <person name="Brown G."/>
            <person name="Chen H.C."/>
            <person name="Ermolaeva O."/>
            <person name="Hlavina W."/>
            <person name="Kapustin Y."/>
            <person name="Kiryutin B."/>
            <person name="Kitts P."/>
            <person name="Maglott D."/>
            <person name="Pruitt K."/>
            <person name="Sapojnikov V."/>
            <person name="Souvorov A."/>
            <person name="Mackey A.J."/>
            <person name="Waterhouse R.M."/>
            <person name="Wyder S."/>
            <person name="Zdobnov E.M."/>
            <person name="Zdobnov E.M."/>
            <person name="Wyder S."/>
            <person name="Kriventseva E.V."/>
            <person name="Kadowaki T."/>
            <person name="Bork P."/>
            <person name="Aranda M."/>
            <person name="Bao R."/>
            <person name="Beermann A."/>
            <person name="Berns N."/>
            <person name="Bolognesi R."/>
            <person name="Bonneton F."/>
            <person name="Bopp D."/>
            <person name="Brown S.J."/>
            <person name="Bucher G."/>
            <person name="Butts T."/>
            <person name="Chaumot A."/>
            <person name="Denell R.E."/>
            <person name="Ferrier D.E."/>
            <person name="Friedrich M."/>
            <person name="Gordon C.M."/>
            <person name="Jindra M."/>
            <person name="Klingler M."/>
            <person name="Lan Q."/>
            <person name="Lattorff H.M."/>
            <person name="Laudet V."/>
            <person name="von Levetsow C."/>
            <person name="Liu Z."/>
            <person name="Lutz R."/>
            <person name="Lynch J.A."/>
            <person name="da Fonseca R.N."/>
            <person name="Posnien N."/>
            <person name="Reuter R."/>
            <person name="Roth S."/>
            <person name="Savard J."/>
            <person name="Schinko J.B."/>
            <person name="Schmitt C."/>
            <person name="Schoppmeier M."/>
            <person name="Schroder R."/>
            <person name="Shippy T.D."/>
            <person name="Simonnet F."/>
            <person name="Marques-Souza H."/>
            <person name="Tautz D."/>
            <person name="Tomoyasu Y."/>
            <person name="Trauner J."/>
            <person name="Van der Zee M."/>
            <person name="Vervoort M."/>
            <person name="Wittkopp N."/>
            <person name="Wimmer E.A."/>
            <person name="Yang X."/>
            <person name="Jones A.K."/>
            <person name="Sattelle D.B."/>
            <person name="Ebert P.R."/>
            <person name="Nelson D."/>
            <person name="Scott J.G."/>
            <person name="Beeman R.W."/>
            <person name="Muthukrishnan S."/>
            <person name="Kramer K.J."/>
            <person name="Arakane Y."/>
            <person name="Beeman R.W."/>
            <person name="Zhu Q."/>
            <person name="Hogenkamp D."/>
            <person name="Dixit R."/>
            <person name="Oppert B."/>
            <person name="Jiang H."/>
            <person name="Zou Z."/>
            <person name="Marshall J."/>
            <person name="Elpidina E."/>
            <person name="Vinokurov K."/>
            <person name="Oppert C."/>
            <person name="Zou Z."/>
            <person name="Evans J."/>
            <person name="Lu Z."/>
            <person name="Zhao P."/>
            <person name="Sumathipala N."/>
            <person name="Altincicek B."/>
            <person name="Vilcinskas A."/>
            <person name="Williams M."/>
            <person name="Hultmark D."/>
            <person name="Hetru C."/>
            <person name="Jiang H."/>
            <person name="Grimmelikhuijzen C.J."/>
            <person name="Hauser F."/>
            <person name="Cazzamali G."/>
            <person name="Williamson M."/>
            <person name="Park Y."/>
            <person name="Li B."/>
            <person name="Tanaka Y."/>
            <person name="Predel R."/>
            <person name="Neupert S."/>
            <person name="Schachtner J."/>
            <person name="Verleyen P."/>
            <person name="Raible F."/>
            <person name="Bork P."/>
            <person name="Friedrich M."/>
            <person name="Walden K.K."/>
            <person name="Robertson H.M."/>
            <person name="Angeli S."/>
            <person name="Foret S."/>
            <person name="Bucher G."/>
            <person name="Schuetz S."/>
            <person name="Maleszka R."/>
            <person name="Wimmer E.A."/>
            <person name="Beeman R.W."/>
            <person name="Lorenzen M."/>
            <person name="Tomoyasu Y."/>
            <person name="Miller S.C."/>
            <person name="Grossmann D."/>
            <person name="Bucher G."/>
        </authorList>
    </citation>
    <scope>NUCLEOTIDE SEQUENCE [LARGE SCALE GENOMIC DNA]</scope>
    <source>
        <strain evidence="2 3">Georgia GA2</strain>
    </source>
</reference>
<dbReference type="Pfam" id="PF16178">
    <property type="entry name" value="Anoct_dimer"/>
    <property type="match status" value="1"/>
</dbReference>
<dbReference type="PhylomeDB" id="D6X3J9"/>
<organism evidence="2 3">
    <name type="scientific">Tribolium castaneum</name>
    <name type="common">Red flour beetle</name>
    <dbReference type="NCBI Taxonomy" id="7070"/>
    <lineage>
        <taxon>Eukaryota</taxon>
        <taxon>Metazoa</taxon>
        <taxon>Ecdysozoa</taxon>
        <taxon>Arthropoda</taxon>
        <taxon>Hexapoda</taxon>
        <taxon>Insecta</taxon>
        <taxon>Pterygota</taxon>
        <taxon>Neoptera</taxon>
        <taxon>Endopterygota</taxon>
        <taxon>Coleoptera</taxon>
        <taxon>Polyphaga</taxon>
        <taxon>Cucujiformia</taxon>
        <taxon>Tenebrionidae</taxon>
        <taxon>Tenebrionidae incertae sedis</taxon>
        <taxon>Tribolium</taxon>
    </lineage>
</organism>
<gene>
    <name evidence="2" type="primary">AUGUSTUS-3.0.2_11264</name>
    <name evidence="2" type="ORF">TcasGA2_TC011264</name>
</gene>
<dbReference type="GO" id="GO:0046983">
    <property type="term" value="F:protein dimerization activity"/>
    <property type="evidence" value="ECO:0007669"/>
    <property type="project" value="InterPro"/>
</dbReference>
<evidence type="ECO:0000313" key="3">
    <source>
        <dbReference type="Proteomes" id="UP000007266"/>
    </source>
</evidence>
<dbReference type="EMBL" id="KQ971374">
    <property type="protein sequence ID" value="EEZ97433.1"/>
    <property type="molecule type" value="Genomic_DNA"/>
</dbReference>
<dbReference type="HOGENOM" id="CLU_1311586_0_0_1"/>
<sequence length="210" mass="24515">MALDTKNRFDYVLVLDRNIKQSQFFNDVLEYLSYLQARGVVVELRTGNITTQNLYVLLHITDESVRNFASIYDVNVEDAGHRYIAVSSLNLKITRTPLSRKNDIFERKSMTATNTERILILYGMLSEARFDSNEEYKYGYNKLINMGAVKDVFPLHDGSYEIRGDMKDEEMNDRQVFFNLILMKAFKITLSNAFLDTLLKLCPYFSKMYD</sequence>
<keyword evidence="3" id="KW-1185">Reference proteome</keyword>
<evidence type="ECO:0000313" key="2">
    <source>
        <dbReference type="EMBL" id="EEZ97433.1"/>
    </source>
</evidence>
<reference evidence="2 3" key="2">
    <citation type="journal article" date="2010" name="Nucleic Acids Res.">
        <title>BeetleBase in 2010: revisions to provide comprehensive genomic information for Tribolium castaneum.</title>
        <authorList>
            <person name="Kim H.S."/>
            <person name="Murphy T."/>
            <person name="Xia J."/>
            <person name="Caragea D."/>
            <person name="Park Y."/>
            <person name="Beeman R.W."/>
            <person name="Lorenzen M.D."/>
            <person name="Butcher S."/>
            <person name="Manak J.R."/>
            <person name="Brown S.J."/>
        </authorList>
    </citation>
    <scope>GENOME REANNOTATION</scope>
    <source>
        <strain evidence="2 3">Georgia GA2</strain>
    </source>
</reference>
<proteinExistence type="predicted"/>
<protein>
    <recommendedName>
        <fullName evidence="1">Anoctamin dimerisation domain-containing protein</fullName>
    </recommendedName>
</protein>
<name>D6X3J9_TRICA</name>
<dbReference type="KEGG" id="tca:107398720"/>